<gene>
    <name evidence="2" type="ordered locus">Oter_4001</name>
</gene>
<evidence type="ECO:0000313" key="2">
    <source>
        <dbReference type="EMBL" id="ACB77275.1"/>
    </source>
</evidence>
<evidence type="ECO:0000256" key="1">
    <source>
        <dbReference type="SAM" id="Phobius"/>
    </source>
</evidence>
<dbReference type="eggNOG" id="COG4485">
    <property type="taxonomic scope" value="Bacteria"/>
</dbReference>
<dbReference type="HOGENOM" id="CLU_384434_0_0_0"/>
<name>B1ZZT9_OPITP</name>
<feature type="transmembrane region" description="Helical" evidence="1">
    <location>
        <begin position="376"/>
        <end position="393"/>
    </location>
</feature>
<dbReference type="STRING" id="452637.Oter_4001"/>
<reference evidence="2 3" key="1">
    <citation type="journal article" date="2011" name="J. Bacteriol.">
        <title>Genome sequence of the verrucomicrobium Opitutus terrae PB90-1, an abundant inhabitant of rice paddy soil ecosystems.</title>
        <authorList>
            <person name="van Passel M.W."/>
            <person name="Kant R."/>
            <person name="Palva A."/>
            <person name="Copeland A."/>
            <person name="Lucas S."/>
            <person name="Lapidus A."/>
            <person name="Glavina del Rio T."/>
            <person name="Pitluck S."/>
            <person name="Goltsman E."/>
            <person name="Clum A."/>
            <person name="Sun H."/>
            <person name="Schmutz J."/>
            <person name="Larimer F.W."/>
            <person name="Land M.L."/>
            <person name="Hauser L."/>
            <person name="Kyrpides N."/>
            <person name="Mikhailova N."/>
            <person name="Richardson P.P."/>
            <person name="Janssen P.H."/>
            <person name="de Vos W.M."/>
            <person name="Smidt H."/>
        </authorList>
    </citation>
    <scope>NUCLEOTIDE SEQUENCE [LARGE SCALE GENOMIC DNA]</scope>
    <source>
        <strain evidence="3">DSM 11246 / JCM 15787 / PB90-1</strain>
    </source>
</reference>
<feature type="transmembrane region" description="Helical" evidence="1">
    <location>
        <begin position="341"/>
        <end position="364"/>
    </location>
</feature>
<accession>B1ZZT9</accession>
<keyword evidence="1" id="KW-1133">Transmembrane helix</keyword>
<dbReference type="KEGG" id="ote:Oter_4001"/>
<dbReference type="RefSeq" id="WP_012376803.1">
    <property type="nucleotide sequence ID" value="NC_010571.1"/>
</dbReference>
<feature type="transmembrane region" description="Helical" evidence="1">
    <location>
        <begin position="230"/>
        <end position="249"/>
    </location>
</feature>
<dbReference type="EMBL" id="CP001032">
    <property type="protein sequence ID" value="ACB77275.1"/>
    <property type="molecule type" value="Genomic_DNA"/>
</dbReference>
<keyword evidence="3" id="KW-1185">Reference proteome</keyword>
<protein>
    <recommendedName>
        <fullName evidence="4">Glycosyltransferase RgtA/B/C/D-like domain-containing protein</fullName>
    </recommendedName>
</protein>
<keyword evidence="1" id="KW-0472">Membrane</keyword>
<feature type="transmembrane region" description="Helical" evidence="1">
    <location>
        <begin position="400"/>
        <end position="419"/>
    </location>
</feature>
<dbReference type="AlphaFoldDB" id="B1ZZT9"/>
<dbReference type="Proteomes" id="UP000007013">
    <property type="component" value="Chromosome"/>
</dbReference>
<organism evidence="2 3">
    <name type="scientific">Opitutus terrae (strain DSM 11246 / JCM 15787 / PB90-1)</name>
    <dbReference type="NCBI Taxonomy" id="452637"/>
    <lineage>
        <taxon>Bacteria</taxon>
        <taxon>Pseudomonadati</taxon>
        <taxon>Verrucomicrobiota</taxon>
        <taxon>Opitutia</taxon>
        <taxon>Opitutales</taxon>
        <taxon>Opitutaceae</taxon>
        <taxon>Opitutus</taxon>
    </lineage>
</organism>
<feature type="transmembrane region" description="Helical" evidence="1">
    <location>
        <begin position="307"/>
        <end position="329"/>
    </location>
</feature>
<sequence length="719" mass="80711">MFLRRFAPLFCLAALALAIWCGFTHRWTLEAWRTPLQLHGDPLEIYTRVQAAAEDLSQPLRGYSVLPRLAAPLEADWSRYPVSDRVVFTLLGGLARVAGVFAAVNIAIALTHVLNALGFYLVARFLRWRHEWAMALGLLFAFSSYNFRWGVTVSFSLSFVVPLLLLFCAWVARSAPAIRPRGWLWFGIALGAWFGGANPYLGFFAAQLAAGAVVLQLLRRRDFARWRVGLIFVLVTGLSFLLHNAAYFLSPAGAAQRLTLVRNYAGAEIYALKLTDLLIPPMEHPLAWFNELGRAYYAQSALRTEFFINYLGIFGILGLVLLVVAGIKGMVARRSARLPDAFLGLCWTLLFSAVGGINSLLAFAGLDVFRASNRNSVFILVWVLLFLGAWIQRRWRPRSLAWRWALPALIVGVGVFDSLPKLRVHRMLQHNATELAHNAALAHALEQRLGRGAMVFQLPATVFPEAGTVVRMTDYEHFLPYLLSDSLRFSYGALRGTAASRSIRALSRLPTPRLKQELEAAGFSALWINVRGVPDQAGPLLTELRALGLEEFPQKENPDVRIFLLQPQQPPRPLDLTNPAFYERWDVITALTRPEIVVLDGWYDLEQDGNRSWRWARDVATTSLRMPTGGRVELRFRAYSLEPGQLVVTCRGREVYRHIVSGATRDLRTIELRLPAGRHPLDWRFTGRVTYPPAPDGRELGFAIEDLSVVPVDQPPPRS</sequence>
<dbReference type="OrthoDB" id="186539at2"/>
<feature type="transmembrane region" description="Helical" evidence="1">
    <location>
        <begin position="153"/>
        <end position="171"/>
    </location>
</feature>
<evidence type="ECO:0000313" key="3">
    <source>
        <dbReference type="Proteomes" id="UP000007013"/>
    </source>
</evidence>
<proteinExistence type="predicted"/>
<evidence type="ECO:0008006" key="4">
    <source>
        <dbReference type="Google" id="ProtNLM"/>
    </source>
</evidence>
<feature type="transmembrane region" description="Helical" evidence="1">
    <location>
        <begin position="97"/>
        <end position="123"/>
    </location>
</feature>
<feature type="transmembrane region" description="Helical" evidence="1">
    <location>
        <begin position="178"/>
        <end position="194"/>
    </location>
</feature>
<keyword evidence="1" id="KW-0812">Transmembrane</keyword>